<dbReference type="GO" id="GO:0005777">
    <property type="term" value="C:peroxisome"/>
    <property type="evidence" value="ECO:0007669"/>
    <property type="project" value="TreeGrafter"/>
</dbReference>
<reference evidence="11" key="1">
    <citation type="submission" date="2023-01" db="EMBL/GenBank/DDBJ databases">
        <title>Metagenome sequencing of chrysophaentin producing Chrysophaeum taylorii.</title>
        <authorList>
            <person name="Davison J."/>
            <person name="Bewley C."/>
        </authorList>
    </citation>
    <scope>NUCLEOTIDE SEQUENCE</scope>
    <source>
        <strain evidence="11">NIES-1699</strain>
    </source>
</reference>
<dbReference type="GO" id="GO:0006742">
    <property type="term" value="P:NADP+ catabolic process"/>
    <property type="evidence" value="ECO:0007669"/>
    <property type="project" value="TreeGrafter"/>
</dbReference>
<dbReference type="PANTHER" id="PTHR42904:SF6">
    <property type="entry name" value="NAD-CAPPED RNA HYDROLASE NUDT12"/>
    <property type="match status" value="1"/>
</dbReference>
<feature type="domain" description="Nudix hydrolase" evidence="10">
    <location>
        <begin position="311"/>
        <end position="439"/>
    </location>
</feature>
<evidence type="ECO:0000256" key="6">
    <source>
        <dbReference type="ARBA" id="ARBA00022801"/>
    </source>
</evidence>
<sequence length="482" mass="52096">MFNKVVSRLASLSKTLTVVESSCGGLISASLMSVPGSSRVYRGGTVAYDTKRAKKLLLDDDELHARLIKPVVISDDNDDEVSAYVNSKKHWSGEAAKAYCAKVGTDYAVAEAGATGPTFRPEGLETGFSVISVADRNGLVAQRVVRSTHNDRERNMRLFADAAATLLSIAIDGRLDRATKSRDDRAQLEAWEREGSFVVVKGNKMLASEDDGGLARLAAAPPNGTKTFLGLVDDKPYFSVDVDDAFSGKFVDTRTRAPLLPALDATLAIQATALATWQRRSAWCASCGGPTDLVSAGTRRECRNCGAVVFPRQDPSIIVVVESRCGCYALLGRSPRHPPLVHTALAGFVEAGETFEDAVSREVEEETGVVVDAGSVAYLGSQPWPFPQSVMVAFSATADHTQPLQVDPAELEAARWFDRDAVREAARVTDAAVMDPKVADSIRHQHPDLRCIIPPQGPSENLLFYVQIENYELTVTTRQRPG</sequence>
<keyword evidence="5" id="KW-0479">Metal-binding</keyword>
<evidence type="ECO:0000259" key="10">
    <source>
        <dbReference type="PROSITE" id="PS51462"/>
    </source>
</evidence>
<name>A0AAD7XJN8_9STRA</name>
<dbReference type="CDD" id="cd03429">
    <property type="entry name" value="NUDIX_NADH_pyrophosphatase_Nudt13"/>
    <property type="match status" value="1"/>
</dbReference>
<keyword evidence="6" id="KW-0378">Hydrolase</keyword>
<dbReference type="Pfam" id="PF00293">
    <property type="entry name" value="NUDIX"/>
    <property type="match status" value="1"/>
</dbReference>
<keyword evidence="12" id="KW-1185">Reference proteome</keyword>
<keyword evidence="7" id="KW-0460">Magnesium</keyword>
<dbReference type="SUPFAM" id="SSF142433">
    <property type="entry name" value="CinA-like"/>
    <property type="match status" value="1"/>
</dbReference>
<dbReference type="GO" id="GO:0046872">
    <property type="term" value="F:metal ion binding"/>
    <property type="evidence" value="ECO:0007669"/>
    <property type="project" value="UniProtKB-KW"/>
</dbReference>
<comment type="catalytic activity">
    <reaction evidence="9">
        <text>a 5'-end NAD(+)-phospho-ribonucleoside in mRNA + H2O = a 5'-end phospho-adenosine-phospho-ribonucleoside in mRNA + beta-nicotinamide D-ribonucleotide + 2 H(+)</text>
        <dbReference type="Rhea" id="RHEA:60876"/>
        <dbReference type="Rhea" id="RHEA-COMP:15698"/>
        <dbReference type="Rhea" id="RHEA-COMP:15719"/>
        <dbReference type="ChEBI" id="CHEBI:14649"/>
        <dbReference type="ChEBI" id="CHEBI:15377"/>
        <dbReference type="ChEBI" id="CHEBI:15378"/>
        <dbReference type="ChEBI" id="CHEBI:144029"/>
        <dbReference type="ChEBI" id="CHEBI:144051"/>
    </reaction>
    <physiologicalReaction direction="left-to-right" evidence="9">
        <dbReference type="Rhea" id="RHEA:60877"/>
    </physiologicalReaction>
</comment>
<evidence type="ECO:0000313" key="12">
    <source>
        <dbReference type="Proteomes" id="UP001230188"/>
    </source>
</evidence>
<evidence type="ECO:0000256" key="1">
    <source>
        <dbReference type="ARBA" id="ARBA00001946"/>
    </source>
</evidence>
<proteinExistence type="inferred from homology"/>
<evidence type="ECO:0000256" key="9">
    <source>
        <dbReference type="ARBA" id="ARBA00023679"/>
    </source>
</evidence>
<dbReference type="InterPro" id="IPR020084">
    <property type="entry name" value="NUDIX_hydrolase_CS"/>
</dbReference>
<dbReference type="PROSITE" id="PS51462">
    <property type="entry name" value="NUDIX"/>
    <property type="match status" value="1"/>
</dbReference>
<dbReference type="NCBIfam" id="NF001299">
    <property type="entry name" value="PRK00241.1"/>
    <property type="match status" value="1"/>
</dbReference>
<dbReference type="Gene3D" id="3.90.950.20">
    <property type="entry name" value="CinA-like"/>
    <property type="match status" value="1"/>
</dbReference>
<comment type="caution">
    <text evidence="11">The sequence shown here is derived from an EMBL/GenBank/DDBJ whole genome shotgun (WGS) entry which is preliminary data.</text>
</comment>
<dbReference type="InterPro" id="IPR050241">
    <property type="entry name" value="NAD-cap_RNA_hydrolase_NudC"/>
</dbReference>
<evidence type="ECO:0000256" key="4">
    <source>
        <dbReference type="ARBA" id="ARBA00012381"/>
    </source>
</evidence>
<comment type="cofactor">
    <cofactor evidence="1">
        <name>Mg(2+)</name>
        <dbReference type="ChEBI" id="CHEBI:18420"/>
    </cofactor>
</comment>
<evidence type="ECO:0000256" key="2">
    <source>
        <dbReference type="ARBA" id="ARBA00001947"/>
    </source>
</evidence>
<evidence type="ECO:0000256" key="3">
    <source>
        <dbReference type="ARBA" id="ARBA00009595"/>
    </source>
</evidence>
<organism evidence="11 12">
    <name type="scientific">Chrysophaeum taylorii</name>
    <dbReference type="NCBI Taxonomy" id="2483200"/>
    <lineage>
        <taxon>Eukaryota</taxon>
        <taxon>Sar</taxon>
        <taxon>Stramenopiles</taxon>
        <taxon>Ochrophyta</taxon>
        <taxon>Pelagophyceae</taxon>
        <taxon>Pelagomonadales</taxon>
        <taxon>Pelagomonadaceae</taxon>
        <taxon>Chrysophaeum</taxon>
    </lineage>
</organism>
<evidence type="ECO:0000313" key="11">
    <source>
        <dbReference type="EMBL" id="KAJ8598635.1"/>
    </source>
</evidence>
<dbReference type="EMBL" id="JAQMWT010000667">
    <property type="protein sequence ID" value="KAJ8598635.1"/>
    <property type="molecule type" value="Genomic_DNA"/>
</dbReference>
<dbReference type="PANTHER" id="PTHR42904">
    <property type="entry name" value="NUDIX HYDROLASE, NUDC SUBFAMILY"/>
    <property type="match status" value="1"/>
</dbReference>
<dbReference type="InterPro" id="IPR015375">
    <property type="entry name" value="NADH_PPase-like_N"/>
</dbReference>
<evidence type="ECO:0000256" key="8">
    <source>
        <dbReference type="ARBA" id="ARBA00023027"/>
    </source>
</evidence>
<dbReference type="InterPro" id="IPR000086">
    <property type="entry name" value="NUDIX_hydrolase_dom"/>
</dbReference>
<dbReference type="InterPro" id="IPR015797">
    <property type="entry name" value="NUDIX_hydrolase-like_dom_sf"/>
</dbReference>
<evidence type="ECO:0000256" key="7">
    <source>
        <dbReference type="ARBA" id="ARBA00022842"/>
    </source>
</evidence>
<dbReference type="Pfam" id="PF09296">
    <property type="entry name" value="NUDIX-like"/>
    <property type="match status" value="1"/>
</dbReference>
<dbReference type="AlphaFoldDB" id="A0AAD7XJN8"/>
<comment type="cofactor">
    <cofactor evidence="2">
        <name>Zn(2+)</name>
        <dbReference type="ChEBI" id="CHEBI:29105"/>
    </cofactor>
</comment>
<dbReference type="Gene3D" id="3.90.79.10">
    <property type="entry name" value="Nucleoside Triphosphate Pyrophosphohydrolase"/>
    <property type="match status" value="1"/>
</dbReference>
<dbReference type="PROSITE" id="PS00893">
    <property type="entry name" value="NUDIX_BOX"/>
    <property type="match status" value="1"/>
</dbReference>
<dbReference type="Proteomes" id="UP001230188">
    <property type="component" value="Unassembled WGS sequence"/>
</dbReference>
<dbReference type="InterPro" id="IPR008136">
    <property type="entry name" value="CinA_C"/>
</dbReference>
<dbReference type="Gene3D" id="3.90.79.20">
    <property type="match status" value="1"/>
</dbReference>
<dbReference type="Pfam" id="PF02464">
    <property type="entry name" value="CinA"/>
    <property type="match status" value="2"/>
</dbReference>
<dbReference type="GO" id="GO:0019677">
    <property type="term" value="P:NAD+ catabolic process"/>
    <property type="evidence" value="ECO:0007669"/>
    <property type="project" value="TreeGrafter"/>
</dbReference>
<dbReference type="InterPro" id="IPR049734">
    <property type="entry name" value="NudC-like_C"/>
</dbReference>
<gene>
    <name evidence="11" type="ORF">CTAYLR_003070</name>
</gene>
<evidence type="ECO:0000256" key="5">
    <source>
        <dbReference type="ARBA" id="ARBA00022723"/>
    </source>
</evidence>
<dbReference type="InterPro" id="IPR036653">
    <property type="entry name" value="CinA-like_C"/>
</dbReference>
<dbReference type="GO" id="GO:0005829">
    <property type="term" value="C:cytosol"/>
    <property type="evidence" value="ECO:0007669"/>
    <property type="project" value="TreeGrafter"/>
</dbReference>
<comment type="similarity">
    <text evidence="3">Belongs to the Nudix hydrolase family. NudC subfamily.</text>
</comment>
<dbReference type="SUPFAM" id="SSF55811">
    <property type="entry name" value="Nudix"/>
    <property type="match status" value="1"/>
</dbReference>
<protein>
    <recommendedName>
        <fullName evidence="4">NAD(+) diphosphatase</fullName>
        <ecNumber evidence="4">3.6.1.22</ecNumber>
    </recommendedName>
</protein>
<dbReference type="EC" id="3.6.1.22" evidence="4"/>
<keyword evidence="8" id="KW-0520">NAD</keyword>
<accession>A0AAD7XJN8</accession>
<dbReference type="GO" id="GO:0035529">
    <property type="term" value="F:NADH pyrophosphatase activity"/>
    <property type="evidence" value="ECO:0007669"/>
    <property type="project" value="TreeGrafter"/>
</dbReference>